<accession>A0ABV6NLN5</accession>
<feature type="region of interest" description="Disordered" evidence="1">
    <location>
        <begin position="87"/>
        <end position="106"/>
    </location>
</feature>
<reference evidence="2 3" key="1">
    <citation type="submission" date="2024-09" db="EMBL/GenBank/DDBJ databases">
        <authorList>
            <person name="Sun Q."/>
            <person name="Mori K."/>
        </authorList>
    </citation>
    <scope>NUCLEOTIDE SEQUENCE [LARGE SCALE GENOMIC DNA]</scope>
    <source>
        <strain evidence="2 3">NCAIM B.02301</strain>
    </source>
</reference>
<dbReference type="Proteomes" id="UP001589833">
    <property type="component" value="Unassembled WGS sequence"/>
</dbReference>
<evidence type="ECO:0000256" key="1">
    <source>
        <dbReference type="SAM" id="MobiDB-lite"/>
    </source>
</evidence>
<evidence type="ECO:0000313" key="3">
    <source>
        <dbReference type="Proteomes" id="UP001589833"/>
    </source>
</evidence>
<organism evidence="2 3">
    <name type="scientific">Halalkalibacter alkalisediminis</name>
    <dbReference type="NCBI Taxonomy" id="935616"/>
    <lineage>
        <taxon>Bacteria</taxon>
        <taxon>Bacillati</taxon>
        <taxon>Bacillota</taxon>
        <taxon>Bacilli</taxon>
        <taxon>Bacillales</taxon>
        <taxon>Bacillaceae</taxon>
        <taxon>Halalkalibacter</taxon>
    </lineage>
</organism>
<sequence length="106" mass="12188">MLSGVLLDDAFAEEEQDAAAELAIEMIGPNDQNFITSELVQYIFEESKGITLPRYAREQKGLGTEVERFSIFLERGRKESRIRPFTSAMITSSMPREKKEKRPFRI</sequence>
<name>A0ABV6NLN5_9BACI</name>
<gene>
    <name evidence="2" type="ORF">ACFFH4_18985</name>
</gene>
<dbReference type="EMBL" id="JBHLTR010000054">
    <property type="protein sequence ID" value="MFC0561033.1"/>
    <property type="molecule type" value="Genomic_DNA"/>
</dbReference>
<evidence type="ECO:0000313" key="2">
    <source>
        <dbReference type="EMBL" id="MFC0561033.1"/>
    </source>
</evidence>
<comment type="caution">
    <text evidence="2">The sequence shown here is derived from an EMBL/GenBank/DDBJ whole genome shotgun (WGS) entry which is preliminary data.</text>
</comment>
<keyword evidence="3" id="KW-1185">Reference proteome</keyword>
<protein>
    <submittedName>
        <fullName evidence="2">Uncharacterized protein</fullName>
    </submittedName>
</protein>
<proteinExistence type="predicted"/>